<sequence>MDKMNKSQNEILKAVRNSIQNNNDMVLAIKYVPDGKDETDYLTDYSFSVKSFNFDGSQSQDEEKRYNASLASMIALDTAMDLYGKGKGIDLNQRQIDRLTFETELNLNKMVHNVTESGELKHEGN</sequence>
<reference evidence="1 2" key="1">
    <citation type="journal article" date="2015" name="Genome Announc.">
        <title>Expanding the biotechnology potential of lactobacilli through comparative genomics of 213 strains and associated genera.</title>
        <authorList>
            <person name="Sun Z."/>
            <person name="Harris H.M."/>
            <person name="McCann A."/>
            <person name="Guo C."/>
            <person name="Argimon S."/>
            <person name="Zhang W."/>
            <person name="Yang X."/>
            <person name="Jeffery I.B."/>
            <person name="Cooney J.C."/>
            <person name="Kagawa T.F."/>
            <person name="Liu W."/>
            <person name="Song Y."/>
            <person name="Salvetti E."/>
            <person name="Wrobel A."/>
            <person name="Rasinkangas P."/>
            <person name="Parkhill J."/>
            <person name="Rea M.C."/>
            <person name="O'Sullivan O."/>
            <person name="Ritari J."/>
            <person name="Douillard F.P."/>
            <person name="Paul Ross R."/>
            <person name="Yang R."/>
            <person name="Briner A.E."/>
            <person name="Felis G.E."/>
            <person name="de Vos W.M."/>
            <person name="Barrangou R."/>
            <person name="Klaenhammer T.R."/>
            <person name="Caufield P.W."/>
            <person name="Cui Y."/>
            <person name="Zhang H."/>
            <person name="O'Toole P.W."/>
        </authorList>
    </citation>
    <scope>NUCLEOTIDE SEQUENCE [LARGE SCALE GENOMIC DNA]</scope>
    <source>
        <strain evidence="1 2">DSM 19682</strain>
    </source>
</reference>
<protein>
    <submittedName>
        <fullName evidence="1">Uncharacterized protein</fullName>
    </submittedName>
</protein>
<dbReference type="PATRIC" id="fig|1423775.4.peg.288"/>
<gene>
    <name evidence="1" type="ORF">FD03_GL000282</name>
</gene>
<dbReference type="Proteomes" id="UP000051248">
    <property type="component" value="Unassembled WGS sequence"/>
</dbReference>
<name>A0A0R1KLL6_9LACO</name>
<keyword evidence="2" id="KW-1185">Reference proteome</keyword>
<dbReference type="EMBL" id="AZDZ01000009">
    <property type="protein sequence ID" value="KRK80103.1"/>
    <property type="molecule type" value="Genomic_DNA"/>
</dbReference>
<evidence type="ECO:0000313" key="2">
    <source>
        <dbReference type="Proteomes" id="UP000051248"/>
    </source>
</evidence>
<comment type="caution">
    <text evidence="1">The sequence shown here is derived from an EMBL/GenBank/DDBJ whole genome shotgun (WGS) entry which is preliminary data.</text>
</comment>
<proteinExistence type="predicted"/>
<evidence type="ECO:0000313" key="1">
    <source>
        <dbReference type="EMBL" id="KRK80103.1"/>
    </source>
</evidence>
<organism evidence="1 2">
    <name type="scientific">Companilactobacillus nodensis DSM 19682 = JCM 14932 = NBRC 107160</name>
    <dbReference type="NCBI Taxonomy" id="1423775"/>
    <lineage>
        <taxon>Bacteria</taxon>
        <taxon>Bacillati</taxon>
        <taxon>Bacillota</taxon>
        <taxon>Bacilli</taxon>
        <taxon>Lactobacillales</taxon>
        <taxon>Lactobacillaceae</taxon>
        <taxon>Companilactobacillus</taxon>
    </lineage>
</organism>
<dbReference type="AlphaFoldDB" id="A0A0R1KLL6"/>
<accession>A0A0R1KLL6</accession>
<dbReference type="STRING" id="1423775.FD03_GL000282"/>